<feature type="compositionally biased region" description="Polar residues" evidence="6">
    <location>
        <begin position="911"/>
        <end position="929"/>
    </location>
</feature>
<evidence type="ECO:0000256" key="5">
    <source>
        <dbReference type="PROSITE-ProRule" id="PRU10141"/>
    </source>
</evidence>
<feature type="compositionally biased region" description="Low complexity" evidence="6">
    <location>
        <begin position="687"/>
        <end position="699"/>
    </location>
</feature>
<dbReference type="PANTHER" id="PTHR48016:SF56">
    <property type="entry name" value="MAPKK KINASE"/>
    <property type="match status" value="1"/>
</dbReference>
<feature type="region of interest" description="Disordered" evidence="6">
    <location>
        <begin position="488"/>
        <end position="511"/>
    </location>
</feature>
<gene>
    <name evidence="10" type="ORF">BSAL_07205</name>
</gene>
<dbReference type="Gene3D" id="1.10.510.10">
    <property type="entry name" value="Transferase(Phosphotransferase) domain 1"/>
    <property type="match status" value="2"/>
</dbReference>
<feature type="region of interest" description="Disordered" evidence="6">
    <location>
        <begin position="293"/>
        <end position="364"/>
    </location>
</feature>
<feature type="domain" description="Protein kinase" evidence="9">
    <location>
        <begin position="554"/>
        <end position="895"/>
    </location>
</feature>
<feature type="region of interest" description="Disordered" evidence="6">
    <location>
        <begin position="409"/>
        <end position="434"/>
    </location>
</feature>
<evidence type="ECO:0000313" key="11">
    <source>
        <dbReference type="Proteomes" id="UP000051952"/>
    </source>
</evidence>
<name>A0A0S4J6Q7_BODSA</name>
<dbReference type="EMBL" id="CYKH01001400">
    <property type="protein sequence ID" value="CUG86886.1"/>
    <property type="molecule type" value="Genomic_DNA"/>
</dbReference>
<feature type="compositionally biased region" description="Basic and acidic residues" evidence="6">
    <location>
        <begin position="409"/>
        <end position="421"/>
    </location>
</feature>
<dbReference type="PROSITE" id="PS50011">
    <property type="entry name" value="PROTEIN_KINASE_DOM"/>
    <property type="match status" value="1"/>
</dbReference>
<dbReference type="AlphaFoldDB" id="A0A0S4J6Q7"/>
<keyword evidence="1" id="KW-0808">Transferase</keyword>
<dbReference type="InterPro" id="IPR000719">
    <property type="entry name" value="Prot_kinase_dom"/>
</dbReference>
<dbReference type="GO" id="GO:0005524">
    <property type="term" value="F:ATP binding"/>
    <property type="evidence" value="ECO:0007669"/>
    <property type="project" value="UniProtKB-UniRule"/>
</dbReference>
<feature type="compositionally biased region" description="Polar residues" evidence="6">
    <location>
        <begin position="336"/>
        <end position="352"/>
    </location>
</feature>
<proteinExistence type="predicted"/>
<dbReference type="GO" id="GO:0004672">
    <property type="term" value="F:protein kinase activity"/>
    <property type="evidence" value="ECO:0007669"/>
    <property type="project" value="InterPro"/>
</dbReference>
<feature type="binding site" evidence="5">
    <location>
        <position position="587"/>
    </location>
    <ligand>
        <name>ATP</name>
        <dbReference type="ChEBI" id="CHEBI:30616"/>
    </ligand>
</feature>
<evidence type="ECO:0000256" key="1">
    <source>
        <dbReference type="ARBA" id="ARBA00022679"/>
    </source>
</evidence>
<feature type="compositionally biased region" description="Basic and acidic residues" evidence="6">
    <location>
        <begin position="944"/>
        <end position="962"/>
    </location>
</feature>
<dbReference type="InterPro" id="IPR017441">
    <property type="entry name" value="Protein_kinase_ATP_BS"/>
</dbReference>
<keyword evidence="2 5" id="KW-0547">Nucleotide-binding</keyword>
<dbReference type="InterPro" id="IPR050538">
    <property type="entry name" value="MAP_kinase_kinase_kinase"/>
</dbReference>
<feature type="chain" id="PRO_5006622115" evidence="8">
    <location>
        <begin position="27"/>
        <end position="962"/>
    </location>
</feature>
<feature type="compositionally biased region" description="Basic and acidic residues" evidence="6">
    <location>
        <begin position="353"/>
        <end position="364"/>
    </location>
</feature>
<feature type="region of interest" description="Disordered" evidence="6">
    <location>
        <begin position="903"/>
        <end position="962"/>
    </location>
</feature>
<protein>
    <submittedName>
        <fullName evidence="10">Protein kinase, putative</fullName>
    </submittedName>
</protein>
<keyword evidence="11" id="KW-1185">Reference proteome</keyword>
<evidence type="ECO:0000259" key="9">
    <source>
        <dbReference type="PROSITE" id="PS50011"/>
    </source>
</evidence>
<keyword evidence="7" id="KW-1133">Transmembrane helix</keyword>
<feature type="region of interest" description="Disordered" evidence="6">
    <location>
        <begin position="679"/>
        <end position="709"/>
    </location>
</feature>
<sequence length="962" mass="105591">MTIIHTSSRLIAVWLLLKVFVQVSCAIQCNTSAMWQNQNSCVMNVVDGSTDAATLRCVSQVCNIASALQTSSCTSSLDLVSLATTQSTCLSHLQQISPSTPQSLIVNATINASDSMLSVIEELLIGDIVGCNISSRTLGNMGACLSRLPCRATPSSLCSSLCLAQTLTCVQTYSCGEYFQLSDIGGCSPLLYVFDMAPLDALFCQAYANGSSWNQTAWILGATQLLALSNNAPSSPASNALTQYYVIVPGVLALVLLLIGTTVAIRKCIAMLCERRQKQRRIEVRRAETVENTSFPEEEWFEPPTTADSPPTAFDRTQRQPQQDKYKENPPPPQSSVPTAWSSKGKRSQTQNYHEDNGYDNESRELFRPRSQYVTAKAQEVGGVGQWEAVGDRDDMLFVEEDYEGYDSRRMTRASSTDDRTSAATTTGGDDRARITMPTYAGASRHRRPHSQTSLAELEFAFTDPSRTNGSNSQHIDDVIHLEPTMVDEDDGSSSERGQMLTPMSNSDTEEQRLVFDQESLRSSTNSQSRDDVIAAGSVMSRRDILHAILRGNFVRGRLLGRGTHGAVYQMNLTGPNLPGTVSVAMKEIDVQQCSREELSKIILRFNFLSRLSHRHIVEQYVVRYEPSTLSLNVWMEFLGGGTLTQLAKMHVTCPLPSSGTSPAGVDESLLEPPIATLKHRPHAPQLSSRSSLNNGGRSTTPSATHPPVPVIFPEQDIVRIVPQLLSALSYLHRKGVIHRDVKGSNVLMSTDHRSAKLADLDVCFITSLTTNSTNTTGQKTSEATPLEHLHTHSVAGSPLWMPPEILSSRCGPAPSTDMWSLGITIAEVLMGGALPWPRFDTTFNAMVYITHPGHPPVLSRADVSEACQEFLQRCWDPNADLRPSAMELRSHRWFQLSRPSSFRRVPSDTMGATKSVTNTNNSARSYESSLVWDAPGEAGAPTLEERQESLKKRFDESAMAR</sequence>
<dbReference type="Pfam" id="PF00069">
    <property type="entry name" value="Pkinase"/>
    <property type="match status" value="1"/>
</dbReference>
<dbReference type="PROSITE" id="PS00108">
    <property type="entry name" value="PROTEIN_KINASE_ST"/>
    <property type="match status" value="1"/>
</dbReference>
<keyword evidence="4 5" id="KW-0067">ATP-binding</keyword>
<evidence type="ECO:0000256" key="2">
    <source>
        <dbReference type="ARBA" id="ARBA00022741"/>
    </source>
</evidence>
<evidence type="ECO:0000256" key="6">
    <source>
        <dbReference type="SAM" id="MobiDB-lite"/>
    </source>
</evidence>
<dbReference type="PANTHER" id="PTHR48016">
    <property type="entry name" value="MAP KINASE KINASE KINASE SSK2-RELATED-RELATED"/>
    <property type="match status" value="1"/>
</dbReference>
<dbReference type="Proteomes" id="UP000051952">
    <property type="component" value="Unassembled WGS sequence"/>
</dbReference>
<organism evidence="10 11">
    <name type="scientific">Bodo saltans</name>
    <name type="common">Flagellated protozoan</name>
    <dbReference type="NCBI Taxonomy" id="75058"/>
    <lineage>
        <taxon>Eukaryota</taxon>
        <taxon>Discoba</taxon>
        <taxon>Euglenozoa</taxon>
        <taxon>Kinetoplastea</taxon>
        <taxon>Metakinetoplastina</taxon>
        <taxon>Eubodonida</taxon>
        <taxon>Bodonidae</taxon>
        <taxon>Bodo</taxon>
    </lineage>
</organism>
<keyword evidence="7" id="KW-0472">Membrane</keyword>
<dbReference type="InterPro" id="IPR011009">
    <property type="entry name" value="Kinase-like_dom_sf"/>
</dbReference>
<feature type="signal peptide" evidence="8">
    <location>
        <begin position="1"/>
        <end position="26"/>
    </location>
</feature>
<evidence type="ECO:0000313" key="10">
    <source>
        <dbReference type="EMBL" id="CUG86886.1"/>
    </source>
</evidence>
<dbReference type="SUPFAM" id="SSF56112">
    <property type="entry name" value="Protein kinase-like (PK-like)"/>
    <property type="match status" value="1"/>
</dbReference>
<keyword evidence="8" id="KW-0732">Signal</keyword>
<dbReference type="VEuPathDB" id="TriTrypDB:BSAL_07205"/>
<evidence type="ECO:0000256" key="4">
    <source>
        <dbReference type="ARBA" id="ARBA00022840"/>
    </source>
</evidence>
<dbReference type="InterPro" id="IPR008271">
    <property type="entry name" value="Ser/Thr_kinase_AS"/>
</dbReference>
<evidence type="ECO:0000256" key="3">
    <source>
        <dbReference type="ARBA" id="ARBA00022777"/>
    </source>
</evidence>
<evidence type="ECO:0000256" key="8">
    <source>
        <dbReference type="SAM" id="SignalP"/>
    </source>
</evidence>
<dbReference type="SMART" id="SM00220">
    <property type="entry name" value="S_TKc"/>
    <property type="match status" value="1"/>
</dbReference>
<dbReference type="PROSITE" id="PS00107">
    <property type="entry name" value="PROTEIN_KINASE_ATP"/>
    <property type="match status" value="1"/>
</dbReference>
<feature type="transmembrane region" description="Helical" evidence="7">
    <location>
        <begin position="244"/>
        <end position="265"/>
    </location>
</feature>
<reference evidence="11" key="1">
    <citation type="submission" date="2015-09" db="EMBL/GenBank/DDBJ databases">
        <authorList>
            <consortium name="Pathogen Informatics"/>
        </authorList>
    </citation>
    <scope>NUCLEOTIDE SEQUENCE [LARGE SCALE GENOMIC DNA]</scope>
    <source>
        <strain evidence="11">Lake Konstanz</strain>
    </source>
</reference>
<feature type="compositionally biased region" description="Basic and acidic residues" evidence="6">
    <location>
        <begin position="316"/>
        <end position="328"/>
    </location>
</feature>
<keyword evidence="3 10" id="KW-0418">Kinase</keyword>
<evidence type="ECO:0000256" key="7">
    <source>
        <dbReference type="SAM" id="Phobius"/>
    </source>
</evidence>
<accession>A0A0S4J6Q7</accession>
<keyword evidence="7" id="KW-0812">Transmembrane</keyword>